<comment type="caution">
    <text evidence="1">The sequence shown here is derived from an EMBL/GenBank/DDBJ whole genome shotgun (WGS) entry which is preliminary data.</text>
</comment>
<sequence length="136" mass="14130">MKPILSLRPSGRRRTAAWLSLLAMLLVFVGPLIGQGMSLAHGAGSSNEEICGAVPGPGVAALQDSGSAGHHGAMIWEKCGYCSLLFQHPALGDAHALAPRLGQPPVSFTHHHFTPEQASAPVFPGARSRAPPRASV</sequence>
<dbReference type="Pfam" id="PF11162">
    <property type="entry name" value="DUF2946"/>
    <property type="match status" value="1"/>
</dbReference>
<evidence type="ECO:0000313" key="1">
    <source>
        <dbReference type="EMBL" id="KIH83627.1"/>
    </source>
</evidence>
<reference evidence="1 2" key="1">
    <citation type="submission" date="2015-01" db="EMBL/GenBank/DDBJ databases">
        <title>Complete genome of Pseudomonas batumici UCM B-321 producer of the batumin antibiotic with strong antistaphilococcal and potential anticancer activity.</title>
        <authorList>
            <person name="Klochko V.V."/>
            <person name="Zelena L.B."/>
            <person name="Elena K.A."/>
            <person name="Reva O.N."/>
        </authorList>
    </citation>
    <scope>NUCLEOTIDE SEQUENCE [LARGE SCALE GENOMIC DNA]</scope>
    <source>
        <strain evidence="1 2">UCM B-321</strain>
    </source>
</reference>
<dbReference type="EMBL" id="JXDG01000034">
    <property type="protein sequence ID" value="KIH83627.1"/>
    <property type="molecule type" value="Genomic_DNA"/>
</dbReference>
<dbReference type="PATRIC" id="fig|226910.6.peg.2524"/>
<dbReference type="InterPro" id="IPR021333">
    <property type="entry name" value="DUF2946"/>
</dbReference>
<accession>A0A0C2IFI5</accession>
<evidence type="ECO:0000313" key="2">
    <source>
        <dbReference type="Proteomes" id="UP000031535"/>
    </source>
</evidence>
<organism evidence="1 2">
    <name type="scientific">Pseudomonas batumici</name>
    <dbReference type="NCBI Taxonomy" id="226910"/>
    <lineage>
        <taxon>Bacteria</taxon>
        <taxon>Pseudomonadati</taxon>
        <taxon>Pseudomonadota</taxon>
        <taxon>Gammaproteobacteria</taxon>
        <taxon>Pseudomonadales</taxon>
        <taxon>Pseudomonadaceae</taxon>
        <taxon>Pseudomonas</taxon>
    </lineage>
</organism>
<dbReference type="OrthoDB" id="6896047at2"/>
<dbReference type="Proteomes" id="UP000031535">
    <property type="component" value="Unassembled WGS sequence"/>
</dbReference>
<keyword evidence="2" id="KW-1185">Reference proteome</keyword>
<dbReference type="STRING" id="226910.UCMB321_2536"/>
<gene>
    <name evidence="1" type="ORF">UCMB321_2536</name>
</gene>
<dbReference type="RefSeq" id="WP_040067204.1">
    <property type="nucleotide sequence ID" value="NZ_JXDG01000034.1"/>
</dbReference>
<protein>
    <submittedName>
        <fullName evidence="1">Putative multicopper oxidase</fullName>
    </submittedName>
</protein>
<name>A0A0C2IFI5_9PSED</name>
<proteinExistence type="predicted"/>
<dbReference type="AlphaFoldDB" id="A0A0C2IFI5"/>